<dbReference type="Proteomes" id="UP001175271">
    <property type="component" value="Unassembled WGS sequence"/>
</dbReference>
<dbReference type="PANTHER" id="PTHR22941:SF307">
    <property type="entry name" value="SERPENTINE RECEPTOR, CLASS H"/>
    <property type="match status" value="1"/>
</dbReference>
<evidence type="ECO:0000313" key="3">
    <source>
        <dbReference type="Proteomes" id="UP001175271"/>
    </source>
</evidence>
<dbReference type="PANTHER" id="PTHR22941">
    <property type="entry name" value="SERPENTINE RECEPTOR"/>
    <property type="match status" value="1"/>
</dbReference>
<dbReference type="SUPFAM" id="SSF81321">
    <property type="entry name" value="Family A G protein-coupled receptor-like"/>
    <property type="match status" value="1"/>
</dbReference>
<reference evidence="2" key="1">
    <citation type="submission" date="2023-06" db="EMBL/GenBank/DDBJ databases">
        <title>Genomic analysis of the entomopathogenic nematode Steinernema hermaphroditum.</title>
        <authorList>
            <person name="Schwarz E.M."/>
            <person name="Heppert J.K."/>
            <person name="Baniya A."/>
            <person name="Schwartz H.T."/>
            <person name="Tan C.-H."/>
            <person name="Antoshechkin I."/>
            <person name="Sternberg P.W."/>
            <person name="Goodrich-Blair H."/>
            <person name="Dillman A.R."/>
        </authorList>
    </citation>
    <scope>NUCLEOTIDE SEQUENCE</scope>
    <source>
        <strain evidence="2">PS9179</strain>
        <tissue evidence="2">Whole animal</tissue>
    </source>
</reference>
<feature type="transmembrane region" description="Helical" evidence="1">
    <location>
        <begin position="44"/>
        <end position="67"/>
    </location>
</feature>
<accession>A0AA39LME1</accession>
<dbReference type="InterPro" id="IPR019422">
    <property type="entry name" value="7TM_GPCR_serpentine_rcpt_Srh"/>
</dbReference>
<keyword evidence="1" id="KW-0472">Membrane</keyword>
<keyword evidence="3" id="KW-1185">Reference proteome</keyword>
<evidence type="ECO:0000313" key="2">
    <source>
        <dbReference type="EMBL" id="KAK0402364.1"/>
    </source>
</evidence>
<feature type="transmembrane region" description="Helical" evidence="1">
    <location>
        <begin position="87"/>
        <end position="111"/>
    </location>
</feature>
<keyword evidence="1" id="KW-1133">Transmembrane helix</keyword>
<evidence type="ECO:0000256" key="1">
    <source>
        <dbReference type="SAM" id="Phobius"/>
    </source>
</evidence>
<dbReference type="Pfam" id="PF10318">
    <property type="entry name" value="7TM_GPCR_Srh"/>
    <property type="match status" value="1"/>
</dbReference>
<feature type="transmembrane region" description="Helical" evidence="1">
    <location>
        <begin position="261"/>
        <end position="288"/>
    </location>
</feature>
<protein>
    <submittedName>
        <fullName evidence="2">Uncharacterized protein</fullName>
    </submittedName>
</protein>
<feature type="transmembrane region" description="Helical" evidence="1">
    <location>
        <begin position="228"/>
        <end position="255"/>
    </location>
</feature>
<keyword evidence="1" id="KW-0812">Transmembrane</keyword>
<gene>
    <name evidence="2" type="ORF">QR680_016297</name>
</gene>
<comment type="caution">
    <text evidence="2">The sequence shown here is derived from an EMBL/GenBank/DDBJ whole genome shotgun (WGS) entry which is preliminary data.</text>
</comment>
<dbReference type="InterPro" id="IPR053220">
    <property type="entry name" value="Nematode_rcpt-like_serp_H"/>
</dbReference>
<dbReference type="EMBL" id="JAUCMV010000004">
    <property type="protein sequence ID" value="KAK0402364.1"/>
    <property type="molecule type" value="Genomic_DNA"/>
</dbReference>
<feature type="transmembrane region" description="Helical" evidence="1">
    <location>
        <begin position="184"/>
        <end position="207"/>
    </location>
</feature>
<feature type="transmembrane region" description="Helical" evidence="1">
    <location>
        <begin position="132"/>
        <end position="152"/>
    </location>
</feature>
<feature type="transmembrane region" description="Helical" evidence="1">
    <location>
        <begin position="12"/>
        <end position="32"/>
    </location>
</feature>
<name>A0AA39LME1_9BILA</name>
<proteinExistence type="predicted"/>
<organism evidence="2 3">
    <name type="scientific">Steinernema hermaphroditum</name>
    <dbReference type="NCBI Taxonomy" id="289476"/>
    <lineage>
        <taxon>Eukaryota</taxon>
        <taxon>Metazoa</taxon>
        <taxon>Ecdysozoa</taxon>
        <taxon>Nematoda</taxon>
        <taxon>Chromadorea</taxon>
        <taxon>Rhabditida</taxon>
        <taxon>Tylenchina</taxon>
        <taxon>Panagrolaimomorpha</taxon>
        <taxon>Strongyloidoidea</taxon>
        <taxon>Steinernematidae</taxon>
        <taxon>Steinernema</taxon>
    </lineage>
</organism>
<dbReference type="AlphaFoldDB" id="A0AA39LME1"/>
<sequence length="328" mass="37524">MNNIYETAYNRILDVAAFIHIPVKIFSILIVLRYSPQNMRFLSSFLLNGLIWNFGANLIFTFMHVYPMFPALCFRSEGLLSFLDNELFNHILFLSLLVCVLNCIIAMTMTFSYRYIIFVYANENIKLGPVRTIVLCTLIHIVVIALGVFLYSRCVLWTADYPFEDYLSDSVFCFKPDGLEKTTAISGLTFALLLAVFAAFLFTLLLLRNIKKKEGIMHQKQLDRHRRTLWILIVITSIPMLFGALPLMVVVVIVFNPHLLYAQQICLICIVILANHGSVYAIALILALKPYREAAKRILLTLMCMNTNSNDVVISKRLFVIRSIITSK</sequence>